<dbReference type="PATRIC" id="fig|874156.12.peg.2107"/>
<comment type="caution">
    <text evidence="4">The sequence shown here is derived from an EMBL/GenBank/DDBJ whole genome shotgun (WGS) entry which is preliminary data.</text>
</comment>
<dbReference type="SMART" id="SM00448">
    <property type="entry name" value="REC"/>
    <property type="match status" value="1"/>
</dbReference>
<accession>A0A0H0XMA5</accession>
<dbReference type="AlphaFoldDB" id="A0A0H0XMA5"/>
<dbReference type="OrthoDB" id="9786548at2"/>
<dbReference type="PANTHER" id="PTHR44591">
    <property type="entry name" value="STRESS RESPONSE REGULATOR PROTEIN 1"/>
    <property type="match status" value="1"/>
</dbReference>
<feature type="domain" description="Response regulatory" evidence="3">
    <location>
        <begin position="3"/>
        <end position="119"/>
    </location>
</feature>
<evidence type="ECO:0000313" key="4">
    <source>
        <dbReference type="EMBL" id="KLI63087.1"/>
    </source>
</evidence>
<dbReference type="PROSITE" id="PS50110">
    <property type="entry name" value="RESPONSE_REGULATORY"/>
    <property type="match status" value="1"/>
</dbReference>
<dbReference type="Pfam" id="PF00072">
    <property type="entry name" value="Response_reg"/>
    <property type="match status" value="1"/>
</dbReference>
<reference evidence="4 5" key="1">
    <citation type="submission" date="2015-04" db="EMBL/GenBank/DDBJ databases">
        <title>The draft genome sequence of Erythrobacter marinus HWDM-33.</title>
        <authorList>
            <person name="Zhuang L."/>
            <person name="Liu Y."/>
            <person name="Shao Z."/>
        </authorList>
    </citation>
    <scope>NUCLEOTIDE SEQUENCE [LARGE SCALE GENOMIC DNA]</scope>
    <source>
        <strain evidence="4 5">HWDM-33</strain>
    </source>
</reference>
<dbReference type="InterPro" id="IPR050595">
    <property type="entry name" value="Bact_response_regulator"/>
</dbReference>
<evidence type="ECO:0000259" key="3">
    <source>
        <dbReference type="PROSITE" id="PS50110"/>
    </source>
</evidence>
<evidence type="ECO:0000256" key="1">
    <source>
        <dbReference type="ARBA" id="ARBA00022553"/>
    </source>
</evidence>
<dbReference type="Proteomes" id="UP000053455">
    <property type="component" value="Unassembled WGS sequence"/>
</dbReference>
<sequence length="151" mass="17282">MAYILVVDDDDIVAEHAAKILMDAGHACGWVSDAKSAMHVLEKREPDLILLDQNMPGENGTALLRKLRNSPRLYDIPVVMLTGVQGVREEQIAYYNGAQDYIRKPFSDKMLTFRVRQVLRSREGRARKSIRARMTEYEDQPLEQARPVRIV</sequence>
<evidence type="ECO:0000313" key="5">
    <source>
        <dbReference type="Proteomes" id="UP000053455"/>
    </source>
</evidence>
<keyword evidence="1 2" id="KW-0597">Phosphoprotein</keyword>
<dbReference type="InterPro" id="IPR011006">
    <property type="entry name" value="CheY-like_superfamily"/>
</dbReference>
<dbReference type="EMBL" id="LBHU01000003">
    <property type="protein sequence ID" value="KLI63087.1"/>
    <property type="molecule type" value="Genomic_DNA"/>
</dbReference>
<protein>
    <recommendedName>
        <fullName evidence="3">Response regulatory domain-containing protein</fullName>
    </recommendedName>
</protein>
<dbReference type="RefSeq" id="WP_047093978.1">
    <property type="nucleotide sequence ID" value="NZ_LBHU01000003.1"/>
</dbReference>
<gene>
    <name evidence="4" type="ORF">AAV99_10255</name>
</gene>
<organism evidence="4 5">
    <name type="scientific">Aurantiacibacter marinus</name>
    <dbReference type="NCBI Taxonomy" id="874156"/>
    <lineage>
        <taxon>Bacteria</taxon>
        <taxon>Pseudomonadati</taxon>
        <taxon>Pseudomonadota</taxon>
        <taxon>Alphaproteobacteria</taxon>
        <taxon>Sphingomonadales</taxon>
        <taxon>Erythrobacteraceae</taxon>
        <taxon>Aurantiacibacter</taxon>
    </lineage>
</organism>
<dbReference type="Gene3D" id="3.40.50.2300">
    <property type="match status" value="1"/>
</dbReference>
<proteinExistence type="predicted"/>
<keyword evidence="5" id="KW-1185">Reference proteome</keyword>
<dbReference type="STRING" id="874156.GCA_001021555_02388"/>
<dbReference type="GO" id="GO:0000160">
    <property type="term" value="P:phosphorelay signal transduction system"/>
    <property type="evidence" value="ECO:0007669"/>
    <property type="project" value="InterPro"/>
</dbReference>
<feature type="modified residue" description="4-aspartylphosphate" evidence="2">
    <location>
        <position position="52"/>
    </location>
</feature>
<dbReference type="PANTHER" id="PTHR44591:SF3">
    <property type="entry name" value="RESPONSE REGULATORY DOMAIN-CONTAINING PROTEIN"/>
    <property type="match status" value="1"/>
</dbReference>
<name>A0A0H0XMA5_9SPHN</name>
<dbReference type="SUPFAM" id="SSF52172">
    <property type="entry name" value="CheY-like"/>
    <property type="match status" value="1"/>
</dbReference>
<dbReference type="InterPro" id="IPR001789">
    <property type="entry name" value="Sig_transdc_resp-reg_receiver"/>
</dbReference>
<evidence type="ECO:0000256" key="2">
    <source>
        <dbReference type="PROSITE-ProRule" id="PRU00169"/>
    </source>
</evidence>